<reference evidence="1 2" key="1">
    <citation type="submission" date="2018-07" db="EMBL/GenBank/DDBJ databases">
        <title>High-quality-draft genome sequence of Gaiella occulta.</title>
        <authorList>
            <person name="Severino R."/>
            <person name="Froufe H.J.C."/>
            <person name="Rainey F.A."/>
            <person name="Barroso C."/>
            <person name="Albuquerque L."/>
            <person name="Lobo-Da-Cunha A."/>
            <person name="Da Costa M.S."/>
            <person name="Egas C."/>
        </authorList>
    </citation>
    <scope>NUCLEOTIDE SEQUENCE [LARGE SCALE GENOMIC DNA]</scope>
    <source>
        <strain evidence="1 2">F2-233</strain>
    </source>
</reference>
<sequence>MPSASVVKLRGVPVAAKPWVVSDDRRDGLHWPHRDGLKWPHLPSGFLFCES</sequence>
<organism evidence="1 2">
    <name type="scientific">Gaiella occulta</name>
    <dbReference type="NCBI Taxonomy" id="1002870"/>
    <lineage>
        <taxon>Bacteria</taxon>
        <taxon>Bacillati</taxon>
        <taxon>Actinomycetota</taxon>
        <taxon>Thermoleophilia</taxon>
        <taxon>Gaiellales</taxon>
        <taxon>Gaiellaceae</taxon>
        <taxon>Gaiella</taxon>
    </lineage>
</organism>
<dbReference type="AlphaFoldDB" id="A0A7M2YSJ4"/>
<evidence type="ECO:0000313" key="2">
    <source>
        <dbReference type="Proteomes" id="UP000254134"/>
    </source>
</evidence>
<reference evidence="2" key="2">
    <citation type="journal article" date="2019" name="MicrobiologyOpen">
        <title>High-quality draft genome sequence of Gaiella occulta isolated from a 150 meter deep mineral water borehole and comparison with the genome sequences of other deep-branching lineages of the phylum Actinobacteria.</title>
        <authorList>
            <person name="Severino R."/>
            <person name="Froufe H.J.C."/>
            <person name="Barroso C."/>
            <person name="Albuquerque L."/>
            <person name="Lobo-da-Cunha A."/>
            <person name="da Costa M.S."/>
            <person name="Egas C."/>
        </authorList>
    </citation>
    <scope>NUCLEOTIDE SEQUENCE [LARGE SCALE GENOMIC DNA]</scope>
    <source>
        <strain evidence="2">F2-233</strain>
    </source>
</reference>
<evidence type="ECO:0000313" key="1">
    <source>
        <dbReference type="EMBL" id="RDI73163.1"/>
    </source>
</evidence>
<comment type="caution">
    <text evidence="1">The sequence shown here is derived from an EMBL/GenBank/DDBJ whole genome shotgun (WGS) entry which is preliminary data.</text>
</comment>
<dbReference type="EMBL" id="QQZY01000024">
    <property type="protein sequence ID" value="RDI73163.1"/>
    <property type="molecule type" value="Genomic_DNA"/>
</dbReference>
<accession>A0A7M2YSJ4</accession>
<name>A0A7M2YSJ4_9ACTN</name>
<proteinExistence type="predicted"/>
<protein>
    <submittedName>
        <fullName evidence="1">Uncharacterized protein</fullName>
    </submittedName>
</protein>
<gene>
    <name evidence="1" type="ORF">Gocc_3111</name>
</gene>
<dbReference type="Proteomes" id="UP000254134">
    <property type="component" value="Unassembled WGS sequence"/>
</dbReference>
<keyword evidence="2" id="KW-1185">Reference proteome</keyword>